<gene>
    <name evidence="3" type="ORF">ACFSX4_06200</name>
</gene>
<dbReference type="CDD" id="cd05566">
    <property type="entry name" value="PTS_IIB_galactitol"/>
    <property type="match status" value="1"/>
</dbReference>
<evidence type="ECO:0000259" key="2">
    <source>
        <dbReference type="PROSITE" id="PS51099"/>
    </source>
</evidence>
<keyword evidence="3" id="KW-0813">Transport</keyword>
<dbReference type="Proteomes" id="UP001597519">
    <property type="component" value="Unassembled WGS sequence"/>
</dbReference>
<reference evidence="4" key="1">
    <citation type="journal article" date="2019" name="Int. J. Syst. Evol. Microbiol.">
        <title>The Global Catalogue of Microorganisms (GCM) 10K type strain sequencing project: providing services to taxonomists for standard genome sequencing and annotation.</title>
        <authorList>
            <consortium name="The Broad Institute Genomics Platform"/>
            <consortium name="The Broad Institute Genome Sequencing Center for Infectious Disease"/>
            <person name="Wu L."/>
            <person name="Ma J."/>
        </authorList>
    </citation>
    <scope>NUCLEOTIDE SEQUENCE [LARGE SCALE GENOMIC DNA]</scope>
    <source>
        <strain evidence="4">KCTC 33575</strain>
    </source>
</reference>
<dbReference type="GO" id="GO:0016740">
    <property type="term" value="F:transferase activity"/>
    <property type="evidence" value="ECO:0007669"/>
    <property type="project" value="UniProtKB-KW"/>
</dbReference>
<accession>A0ABW5WVP2</accession>
<dbReference type="InterPro" id="IPR036095">
    <property type="entry name" value="PTS_EIIB-like_sf"/>
</dbReference>
<keyword evidence="4" id="KW-1185">Reference proteome</keyword>
<feature type="domain" description="PTS EIIB type-2" evidence="2">
    <location>
        <begin position="3"/>
        <end position="95"/>
    </location>
</feature>
<dbReference type="Pfam" id="PF02302">
    <property type="entry name" value="PTS_IIB"/>
    <property type="match status" value="1"/>
</dbReference>
<dbReference type="RefSeq" id="WP_377772625.1">
    <property type="nucleotide sequence ID" value="NZ_JBHUOQ010000001.1"/>
</dbReference>
<dbReference type="InterPro" id="IPR003501">
    <property type="entry name" value="PTS_EIIB_2/3"/>
</dbReference>
<dbReference type="Gene3D" id="3.40.50.2300">
    <property type="match status" value="1"/>
</dbReference>
<evidence type="ECO:0000313" key="4">
    <source>
        <dbReference type="Proteomes" id="UP001597519"/>
    </source>
</evidence>
<name>A0ABW5WVP2_9STAP</name>
<dbReference type="EC" id="2.7.1.-" evidence="3"/>
<proteinExistence type="predicted"/>
<dbReference type="InterPro" id="IPR013011">
    <property type="entry name" value="PTS_EIIB_2"/>
</dbReference>
<dbReference type="SUPFAM" id="SSF52794">
    <property type="entry name" value="PTS system IIB component-like"/>
    <property type="match status" value="1"/>
</dbReference>
<evidence type="ECO:0000256" key="1">
    <source>
        <dbReference type="ARBA" id="ARBA00022679"/>
    </source>
</evidence>
<protein>
    <submittedName>
        <fullName evidence="3">PTS sugar transporter subunit IIB</fullName>
        <ecNumber evidence="3">2.7.1.-</ecNumber>
    </submittedName>
</protein>
<evidence type="ECO:0000313" key="3">
    <source>
        <dbReference type="EMBL" id="MFD2830057.1"/>
    </source>
</evidence>
<comment type="caution">
    <text evidence="3">The sequence shown here is derived from an EMBL/GenBank/DDBJ whole genome shotgun (WGS) entry which is preliminary data.</text>
</comment>
<dbReference type="EMBL" id="JBHUOQ010000001">
    <property type="protein sequence ID" value="MFD2830057.1"/>
    <property type="molecule type" value="Genomic_DNA"/>
</dbReference>
<keyword evidence="3" id="KW-0762">Sugar transport</keyword>
<keyword evidence="1 3" id="KW-0808">Transferase</keyword>
<dbReference type="PROSITE" id="PS51099">
    <property type="entry name" value="PTS_EIIB_TYPE_2"/>
    <property type="match status" value="1"/>
</dbReference>
<organism evidence="3 4">
    <name type="scientific">Corticicoccus populi</name>
    <dbReference type="NCBI Taxonomy" id="1812821"/>
    <lineage>
        <taxon>Bacteria</taxon>
        <taxon>Bacillati</taxon>
        <taxon>Bacillota</taxon>
        <taxon>Bacilli</taxon>
        <taxon>Bacillales</taxon>
        <taxon>Staphylococcaceae</taxon>
        <taxon>Corticicoccus</taxon>
    </lineage>
</organism>
<sequence length="95" mass="10002">MTKQIIFACSSGIATSTVVAEKVEEYCREKGVDVNARQGTVGELSGLDGVVDLFVVTSDVGSGYNTPVVNALPILTGIGEEEVLEQIVAILRDSE</sequence>